<keyword evidence="1" id="KW-0812">Transmembrane</keyword>
<feature type="transmembrane region" description="Helical" evidence="1">
    <location>
        <begin position="137"/>
        <end position="159"/>
    </location>
</feature>
<reference evidence="2 3" key="1">
    <citation type="journal article" date="2017" name="Gigascience">
        <title>Draft genome of the honey bee ectoparasitic mite, Tropilaelaps mercedesae, is shaped by the parasitic life history.</title>
        <authorList>
            <person name="Dong X."/>
            <person name="Armstrong S.D."/>
            <person name="Xia D."/>
            <person name="Makepeace B.L."/>
            <person name="Darby A.C."/>
            <person name="Kadowaki T."/>
        </authorList>
    </citation>
    <scope>NUCLEOTIDE SEQUENCE [LARGE SCALE GENOMIC DNA]</scope>
    <source>
        <strain evidence="2">Wuxi-XJTLU</strain>
    </source>
</reference>
<comment type="caution">
    <text evidence="2">The sequence shown here is derived from an EMBL/GenBank/DDBJ whole genome shotgun (WGS) entry which is preliminary data.</text>
</comment>
<dbReference type="InParanoid" id="A0A1V9Y275"/>
<evidence type="ECO:0000313" key="2">
    <source>
        <dbReference type="EMBL" id="OQR79698.1"/>
    </source>
</evidence>
<accession>A0A1V9Y275</accession>
<evidence type="ECO:0000256" key="1">
    <source>
        <dbReference type="SAM" id="Phobius"/>
    </source>
</evidence>
<proteinExistence type="predicted"/>
<dbReference type="Proteomes" id="UP000192247">
    <property type="component" value="Unassembled WGS sequence"/>
</dbReference>
<gene>
    <name evidence="2" type="ORF">BIW11_05550</name>
</gene>
<organism evidence="2 3">
    <name type="scientific">Tropilaelaps mercedesae</name>
    <dbReference type="NCBI Taxonomy" id="418985"/>
    <lineage>
        <taxon>Eukaryota</taxon>
        <taxon>Metazoa</taxon>
        <taxon>Ecdysozoa</taxon>
        <taxon>Arthropoda</taxon>
        <taxon>Chelicerata</taxon>
        <taxon>Arachnida</taxon>
        <taxon>Acari</taxon>
        <taxon>Parasitiformes</taxon>
        <taxon>Mesostigmata</taxon>
        <taxon>Gamasina</taxon>
        <taxon>Dermanyssoidea</taxon>
        <taxon>Laelapidae</taxon>
        <taxon>Tropilaelaps</taxon>
    </lineage>
</organism>
<dbReference type="AlphaFoldDB" id="A0A1V9Y275"/>
<evidence type="ECO:0000313" key="3">
    <source>
        <dbReference type="Proteomes" id="UP000192247"/>
    </source>
</evidence>
<keyword evidence="1" id="KW-1133">Transmembrane helix</keyword>
<dbReference type="EMBL" id="MNPL01000806">
    <property type="protein sequence ID" value="OQR79698.1"/>
    <property type="molecule type" value="Genomic_DNA"/>
</dbReference>
<keyword evidence="1" id="KW-0472">Membrane</keyword>
<sequence length="162" mass="18410">MEMYISISDTSLYELNLGVIQKLSQQPRRINLHFSRNKITRFFAENKDDVLNTTEAFPRASLGSLELDMLPHCNCQQLQWITAWRARAPTFVPTLCQQYPLSAPSVADVLCSPLVDLIIVDEESKRSNPQKSAAAKIFYFLQLSTVTLMSVIHLCTYLLTLV</sequence>
<protein>
    <submittedName>
        <fullName evidence="2">Chaoptin-like</fullName>
    </submittedName>
</protein>
<name>A0A1V9Y275_9ACAR</name>
<keyword evidence="3" id="KW-1185">Reference proteome</keyword>